<dbReference type="Pfam" id="PF02793">
    <property type="entry name" value="HRM"/>
    <property type="match status" value="1"/>
</dbReference>
<dbReference type="InterPro" id="IPR036445">
    <property type="entry name" value="GPCR_2_extracell_dom_sf"/>
</dbReference>
<accession>A0A9P0EIW9</accession>
<dbReference type="EMBL" id="OV725079">
    <property type="protein sequence ID" value="CAH1395331.1"/>
    <property type="molecule type" value="Genomic_DNA"/>
</dbReference>
<dbReference type="InterPro" id="IPR001879">
    <property type="entry name" value="GPCR_2_extracellular_dom"/>
</dbReference>
<dbReference type="GO" id="GO:0016020">
    <property type="term" value="C:membrane"/>
    <property type="evidence" value="ECO:0007669"/>
    <property type="project" value="InterPro"/>
</dbReference>
<dbReference type="GO" id="GO:0004930">
    <property type="term" value="F:G protein-coupled receptor activity"/>
    <property type="evidence" value="ECO:0007669"/>
    <property type="project" value="InterPro"/>
</dbReference>
<protein>
    <recommendedName>
        <fullName evidence="2">G-protein coupled receptors family 2 profile 1 domain-containing protein</fullName>
    </recommendedName>
</protein>
<feature type="domain" description="G-protein coupled receptors family 2 profile 1" evidence="2">
    <location>
        <begin position="9"/>
        <end position="70"/>
    </location>
</feature>
<dbReference type="Gene3D" id="4.10.1240.10">
    <property type="entry name" value="GPCR, family 2, extracellular hormone receptor domain"/>
    <property type="match status" value="1"/>
</dbReference>
<sequence>MVYRGLLVELGDRLKRIMNNYLSFVNAAPRRSRYCPAVWDKVLCWPPIQPGSLTSQACPSNQHGLDSTSE</sequence>
<dbReference type="SUPFAM" id="SSF111418">
    <property type="entry name" value="Hormone receptor domain"/>
    <property type="match status" value="1"/>
</dbReference>
<reference evidence="3" key="1">
    <citation type="submission" date="2022-01" db="EMBL/GenBank/DDBJ databases">
        <authorList>
            <person name="King R."/>
        </authorList>
    </citation>
    <scope>NUCLEOTIDE SEQUENCE</scope>
</reference>
<organism evidence="3 4">
    <name type="scientific">Nezara viridula</name>
    <name type="common">Southern green stink bug</name>
    <name type="synonym">Cimex viridulus</name>
    <dbReference type="NCBI Taxonomy" id="85310"/>
    <lineage>
        <taxon>Eukaryota</taxon>
        <taxon>Metazoa</taxon>
        <taxon>Ecdysozoa</taxon>
        <taxon>Arthropoda</taxon>
        <taxon>Hexapoda</taxon>
        <taxon>Insecta</taxon>
        <taxon>Pterygota</taxon>
        <taxon>Neoptera</taxon>
        <taxon>Paraneoptera</taxon>
        <taxon>Hemiptera</taxon>
        <taxon>Heteroptera</taxon>
        <taxon>Panheteroptera</taxon>
        <taxon>Pentatomomorpha</taxon>
        <taxon>Pentatomoidea</taxon>
        <taxon>Pentatomidae</taxon>
        <taxon>Pentatominae</taxon>
        <taxon>Nezara</taxon>
    </lineage>
</organism>
<keyword evidence="4" id="KW-1185">Reference proteome</keyword>
<evidence type="ECO:0000313" key="3">
    <source>
        <dbReference type="EMBL" id="CAH1395331.1"/>
    </source>
</evidence>
<evidence type="ECO:0000256" key="1">
    <source>
        <dbReference type="SAM" id="MobiDB-lite"/>
    </source>
</evidence>
<dbReference type="Proteomes" id="UP001152798">
    <property type="component" value="Chromosome 3"/>
</dbReference>
<dbReference type="AlphaFoldDB" id="A0A9P0EIW9"/>
<evidence type="ECO:0000313" key="4">
    <source>
        <dbReference type="Proteomes" id="UP001152798"/>
    </source>
</evidence>
<evidence type="ECO:0000259" key="2">
    <source>
        <dbReference type="PROSITE" id="PS50227"/>
    </source>
</evidence>
<feature type="region of interest" description="Disordered" evidence="1">
    <location>
        <begin position="51"/>
        <end position="70"/>
    </location>
</feature>
<name>A0A9P0EIW9_NEZVI</name>
<gene>
    <name evidence="3" type="ORF">NEZAVI_LOCUS5629</name>
</gene>
<proteinExistence type="predicted"/>
<dbReference type="PROSITE" id="PS50227">
    <property type="entry name" value="G_PROTEIN_RECEP_F2_3"/>
    <property type="match status" value="1"/>
</dbReference>
<dbReference type="OrthoDB" id="5967113at2759"/>